<evidence type="ECO:0000313" key="2">
    <source>
        <dbReference type="EMBL" id="EJZ87638.1"/>
    </source>
</evidence>
<dbReference type="STRING" id="883077.HMPREF9241_00266"/>
<dbReference type="EMBL" id="AGWQ01000003">
    <property type="protein sequence ID" value="EJZ87638.1"/>
    <property type="molecule type" value="Genomic_DNA"/>
</dbReference>
<organism evidence="2 3">
    <name type="scientific">Schaalia turicensis ACS-279-V-Col4</name>
    <dbReference type="NCBI Taxonomy" id="883077"/>
    <lineage>
        <taxon>Bacteria</taxon>
        <taxon>Bacillati</taxon>
        <taxon>Actinomycetota</taxon>
        <taxon>Actinomycetes</taxon>
        <taxon>Actinomycetales</taxon>
        <taxon>Actinomycetaceae</taxon>
        <taxon>Schaalia</taxon>
    </lineage>
</organism>
<sequence>MSTFDIEQRWPDLFEGLEPSQREIVLDTLALGWHEGNEPTRRVVKNLTDYVRREISIDEYLARATVGVYHGSEEPL</sequence>
<keyword evidence="3" id="KW-1185">Reference proteome</keyword>
<feature type="domain" description="Antitoxin VbhA" evidence="1">
    <location>
        <begin position="21"/>
        <end position="64"/>
    </location>
</feature>
<protein>
    <recommendedName>
        <fullName evidence="1">Antitoxin VbhA domain-containing protein</fullName>
    </recommendedName>
</protein>
<reference evidence="2 3" key="1">
    <citation type="submission" date="2012-07" db="EMBL/GenBank/DDBJ databases">
        <title>The Genome Sequence of Actinomyces turicensis ACS-279-V-COL4.</title>
        <authorList>
            <consortium name="The Broad Institute Genome Sequencing Platform"/>
            <person name="Earl A."/>
            <person name="Ward D."/>
            <person name="Feldgarden M."/>
            <person name="Gevers D."/>
            <person name="Saerens B."/>
            <person name="Vaneechoutte M."/>
            <person name="Walker B."/>
            <person name="Young S.K."/>
            <person name="Zeng Q."/>
            <person name="Gargeya S."/>
            <person name="Fitzgerald M."/>
            <person name="Haas B."/>
            <person name="Abouelleil A."/>
            <person name="Alvarado L."/>
            <person name="Arachchi H.M."/>
            <person name="Berlin A."/>
            <person name="Chapman S.B."/>
            <person name="Goldberg J."/>
            <person name="Griggs A."/>
            <person name="Gujja S."/>
            <person name="Hansen M."/>
            <person name="Howarth C."/>
            <person name="Imamovic A."/>
            <person name="Larimer J."/>
            <person name="McCowen C."/>
            <person name="Montmayeur A."/>
            <person name="Murphy C."/>
            <person name="Neiman D."/>
            <person name="Pearson M."/>
            <person name="Priest M."/>
            <person name="Roberts A."/>
            <person name="Saif S."/>
            <person name="Shea T."/>
            <person name="Sisk P."/>
            <person name="Sykes S."/>
            <person name="Wortman J."/>
            <person name="Nusbaum C."/>
            <person name="Birren B."/>
        </authorList>
    </citation>
    <scope>NUCLEOTIDE SEQUENCE [LARGE SCALE GENOMIC DNA]</scope>
    <source>
        <strain evidence="2 3">ACS-279-V-Col4</strain>
    </source>
</reference>
<dbReference type="Pfam" id="PF18495">
    <property type="entry name" value="VbhA"/>
    <property type="match status" value="1"/>
</dbReference>
<gene>
    <name evidence="2" type="ORF">HMPREF9241_00266</name>
</gene>
<proteinExistence type="predicted"/>
<dbReference type="InterPro" id="IPR041535">
    <property type="entry name" value="VbhA"/>
</dbReference>
<evidence type="ECO:0000313" key="3">
    <source>
        <dbReference type="Proteomes" id="UP000003994"/>
    </source>
</evidence>
<comment type="caution">
    <text evidence="2">The sequence shown here is derived from an EMBL/GenBank/DDBJ whole genome shotgun (WGS) entry which is preliminary data.</text>
</comment>
<name>K0YVR5_9ACTO</name>
<evidence type="ECO:0000259" key="1">
    <source>
        <dbReference type="Pfam" id="PF18495"/>
    </source>
</evidence>
<dbReference type="Proteomes" id="UP000003994">
    <property type="component" value="Unassembled WGS sequence"/>
</dbReference>
<accession>K0YVR5</accession>
<dbReference type="RefSeq" id="WP_006680472.1">
    <property type="nucleotide sequence ID" value="NZ_JH815208.1"/>
</dbReference>
<dbReference type="HOGENOM" id="CLU_189215_0_0_11"/>
<dbReference type="AlphaFoldDB" id="K0YVR5"/>
<dbReference type="eggNOG" id="ENOG502ZSQS">
    <property type="taxonomic scope" value="Bacteria"/>
</dbReference>